<protein>
    <submittedName>
        <fullName evidence="1">Uncharacterized protein</fullName>
    </submittedName>
</protein>
<sequence length="94" mass="10535">MRPYLLLFSVFSACFRLQAQTIEPGYVVLSSGDTLRGEVENAFWEDPPASVRFRSAPTVELITYSALQLRGLGLVSGRHLRLELLPWTVAPPQM</sequence>
<keyword evidence="2" id="KW-1185">Reference proteome</keyword>
<organism evidence="1 2">
    <name type="scientific">Hymenobacter cellulosilyticus</name>
    <dbReference type="NCBI Taxonomy" id="2932248"/>
    <lineage>
        <taxon>Bacteria</taxon>
        <taxon>Pseudomonadati</taxon>
        <taxon>Bacteroidota</taxon>
        <taxon>Cytophagia</taxon>
        <taxon>Cytophagales</taxon>
        <taxon>Hymenobacteraceae</taxon>
        <taxon>Hymenobacter</taxon>
    </lineage>
</organism>
<gene>
    <name evidence="1" type="ORF">MUN79_05060</name>
</gene>
<dbReference type="Proteomes" id="UP000831796">
    <property type="component" value="Chromosome"/>
</dbReference>
<name>A0A8T9Q860_9BACT</name>
<accession>A0A8T9Q860</accession>
<dbReference type="RefSeq" id="WP_244676689.1">
    <property type="nucleotide sequence ID" value="NZ_CP095046.1"/>
</dbReference>
<reference evidence="1" key="1">
    <citation type="submission" date="2022-04" db="EMBL/GenBank/DDBJ databases">
        <title>Hymenobacter sp. isolated from the air.</title>
        <authorList>
            <person name="Won M."/>
            <person name="Lee C.-M."/>
            <person name="Woen H.-Y."/>
            <person name="Kwon S.-W."/>
        </authorList>
    </citation>
    <scope>NUCLEOTIDE SEQUENCE</scope>
    <source>
        <strain evidence="1">5116S-3</strain>
    </source>
</reference>
<dbReference type="KEGG" id="hcu:MUN79_05060"/>
<dbReference type="EMBL" id="CP095046">
    <property type="protein sequence ID" value="UOQ73335.1"/>
    <property type="molecule type" value="Genomic_DNA"/>
</dbReference>
<proteinExistence type="predicted"/>
<evidence type="ECO:0000313" key="2">
    <source>
        <dbReference type="Proteomes" id="UP000831796"/>
    </source>
</evidence>
<dbReference type="AlphaFoldDB" id="A0A8T9Q860"/>
<evidence type="ECO:0000313" key="1">
    <source>
        <dbReference type="EMBL" id="UOQ73335.1"/>
    </source>
</evidence>